<name>A0AAN7Z0V6_9PEZI</name>
<accession>A0AAN7Z0V6</accession>
<evidence type="ECO:0000313" key="2">
    <source>
        <dbReference type="Proteomes" id="UP001305414"/>
    </source>
</evidence>
<reference evidence="1 2" key="1">
    <citation type="submission" date="2023-10" db="EMBL/GenBank/DDBJ databases">
        <title>Draft genome sequence of Xylaria bambusicola isolate GMP-LS, the root and basal stem rot pathogen of sugarcane in Indonesia.</title>
        <authorList>
            <person name="Selvaraj P."/>
            <person name="Muralishankar V."/>
            <person name="Muruganantham S."/>
            <person name="Sp S."/>
            <person name="Haryani S."/>
            <person name="Lau K.J.X."/>
            <person name="Naqvi N.I."/>
        </authorList>
    </citation>
    <scope>NUCLEOTIDE SEQUENCE [LARGE SCALE GENOMIC DNA]</scope>
    <source>
        <strain evidence="1">GMP-LS</strain>
    </source>
</reference>
<proteinExistence type="predicted"/>
<protein>
    <submittedName>
        <fullName evidence="1">Uncharacterized protein</fullName>
    </submittedName>
</protein>
<keyword evidence="2" id="KW-1185">Reference proteome</keyword>
<dbReference type="Proteomes" id="UP001305414">
    <property type="component" value="Unassembled WGS sequence"/>
</dbReference>
<sequence length="241" mass="27417">MSDSKTLETDNRPSSLGPECLKQQSLAKVEEWKELAKGAQMASHEELLTDANILQNSFKDTYSVSNELNKFISSLAQAADKIYKDRHELFPAELNLGLITVDGETCVYLAILFYDQMELDYLSVVPSRDFLVFITLTNSLTIGTISTISTRQFAQSLLNYVCGNSGSTHLPHKLLLLMREKPDDLVSQFQQCGKMELSVEDERRCDLVPDVEKCLKDCGREVLPLFERIWPFLFCKYRIVD</sequence>
<organism evidence="1 2">
    <name type="scientific">Xylaria bambusicola</name>
    <dbReference type="NCBI Taxonomy" id="326684"/>
    <lineage>
        <taxon>Eukaryota</taxon>
        <taxon>Fungi</taxon>
        <taxon>Dikarya</taxon>
        <taxon>Ascomycota</taxon>
        <taxon>Pezizomycotina</taxon>
        <taxon>Sordariomycetes</taxon>
        <taxon>Xylariomycetidae</taxon>
        <taxon>Xylariales</taxon>
        <taxon>Xylariaceae</taxon>
        <taxon>Xylaria</taxon>
    </lineage>
</organism>
<gene>
    <name evidence="1" type="ORF">RRF57_000638</name>
</gene>
<dbReference type="AlphaFoldDB" id="A0AAN7Z0V6"/>
<dbReference type="EMBL" id="JAWHQM010000002">
    <property type="protein sequence ID" value="KAK5624922.1"/>
    <property type="molecule type" value="Genomic_DNA"/>
</dbReference>
<comment type="caution">
    <text evidence="1">The sequence shown here is derived from an EMBL/GenBank/DDBJ whole genome shotgun (WGS) entry which is preliminary data.</text>
</comment>
<evidence type="ECO:0000313" key="1">
    <source>
        <dbReference type="EMBL" id="KAK5624922.1"/>
    </source>
</evidence>